<evidence type="ECO:0000313" key="3">
    <source>
        <dbReference type="EMBL" id="OJZ86907.1"/>
    </source>
</evidence>
<dbReference type="VEuPathDB" id="FungiDB:ASPFODRAFT_617244"/>
<protein>
    <submittedName>
        <fullName evidence="3">Uncharacterized protein</fullName>
    </submittedName>
</protein>
<evidence type="ECO:0000256" key="2">
    <source>
        <dbReference type="SAM" id="Phobius"/>
    </source>
</evidence>
<proteinExistence type="predicted"/>
<name>A0A1M3TJC5_ASPLC</name>
<keyword evidence="2" id="KW-0472">Membrane</keyword>
<sequence>MRLRAPKRTNDRSVPVFLWAAGMRRPAQSIRPVTRSNRRPVSYHFPWVWSRLIYFSHPEFFYPLRDTQGGSWNDDHHHHHLTGSENGTRVAIEKEVPVPVPVPSGVDCRGSSRRQDLKGTSWASPRPGCGPSSSSCQRIIGCQPAVRIRDLVLPALPPHPFSFFPPFLCCCFPFFSQSQSILLFYFLSIFFCFSSFVSRKCLSFFLPLSISSFFLSHLNFSLFPYLHPLYHFPLPARSIYIF</sequence>
<keyword evidence="2" id="KW-1133">Transmembrane helix</keyword>
<evidence type="ECO:0000256" key="1">
    <source>
        <dbReference type="SAM" id="MobiDB-lite"/>
    </source>
</evidence>
<reference evidence="4" key="1">
    <citation type="journal article" date="2017" name="Genome Biol.">
        <title>Comparative genomics reveals high biological diversity and specific adaptations in the industrially and medically important fungal genus Aspergillus.</title>
        <authorList>
            <person name="de Vries R.P."/>
            <person name="Riley R."/>
            <person name="Wiebenga A."/>
            <person name="Aguilar-Osorio G."/>
            <person name="Amillis S."/>
            <person name="Uchima C.A."/>
            <person name="Anderluh G."/>
            <person name="Asadollahi M."/>
            <person name="Askin M."/>
            <person name="Barry K."/>
            <person name="Battaglia E."/>
            <person name="Bayram O."/>
            <person name="Benocci T."/>
            <person name="Braus-Stromeyer S.A."/>
            <person name="Caldana C."/>
            <person name="Canovas D."/>
            <person name="Cerqueira G.C."/>
            <person name="Chen F."/>
            <person name="Chen W."/>
            <person name="Choi C."/>
            <person name="Clum A."/>
            <person name="Dos Santos R.A."/>
            <person name="Damasio A.R."/>
            <person name="Diallinas G."/>
            <person name="Emri T."/>
            <person name="Fekete E."/>
            <person name="Flipphi M."/>
            <person name="Freyberg S."/>
            <person name="Gallo A."/>
            <person name="Gournas C."/>
            <person name="Habgood R."/>
            <person name="Hainaut M."/>
            <person name="Harispe M.L."/>
            <person name="Henrissat B."/>
            <person name="Hilden K.S."/>
            <person name="Hope R."/>
            <person name="Hossain A."/>
            <person name="Karabika E."/>
            <person name="Karaffa L."/>
            <person name="Karanyi Z."/>
            <person name="Krasevec N."/>
            <person name="Kuo A."/>
            <person name="Kusch H."/>
            <person name="LaButti K."/>
            <person name="Lagendijk E.L."/>
            <person name="Lapidus A."/>
            <person name="Levasseur A."/>
            <person name="Lindquist E."/>
            <person name="Lipzen A."/>
            <person name="Logrieco A.F."/>
            <person name="MacCabe A."/>
            <person name="Maekelae M.R."/>
            <person name="Malavazi I."/>
            <person name="Melin P."/>
            <person name="Meyer V."/>
            <person name="Mielnichuk N."/>
            <person name="Miskei M."/>
            <person name="Molnar A.P."/>
            <person name="Mule G."/>
            <person name="Ngan C.Y."/>
            <person name="Orejas M."/>
            <person name="Orosz E."/>
            <person name="Ouedraogo J.P."/>
            <person name="Overkamp K.M."/>
            <person name="Park H.-S."/>
            <person name="Perrone G."/>
            <person name="Piumi F."/>
            <person name="Punt P.J."/>
            <person name="Ram A.F."/>
            <person name="Ramon A."/>
            <person name="Rauscher S."/>
            <person name="Record E."/>
            <person name="Riano-Pachon D.M."/>
            <person name="Robert V."/>
            <person name="Roehrig J."/>
            <person name="Ruller R."/>
            <person name="Salamov A."/>
            <person name="Salih N.S."/>
            <person name="Samson R.A."/>
            <person name="Sandor E."/>
            <person name="Sanguinetti M."/>
            <person name="Schuetze T."/>
            <person name="Sepcic K."/>
            <person name="Shelest E."/>
            <person name="Sherlock G."/>
            <person name="Sophianopoulou V."/>
            <person name="Squina F.M."/>
            <person name="Sun H."/>
            <person name="Susca A."/>
            <person name="Todd R.B."/>
            <person name="Tsang A."/>
            <person name="Unkles S.E."/>
            <person name="van de Wiele N."/>
            <person name="van Rossen-Uffink D."/>
            <person name="Oliveira J.V."/>
            <person name="Vesth T.C."/>
            <person name="Visser J."/>
            <person name="Yu J.-H."/>
            <person name="Zhou M."/>
            <person name="Andersen M.R."/>
            <person name="Archer D.B."/>
            <person name="Baker S.E."/>
            <person name="Benoit I."/>
            <person name="Brakhage A.A."/>
            <person name="Braus G.H."/>
            <person name="Fischer R."/>
            <person name="Frisvad J.C."/>
            <person name="Goldman G.H."/>
            <person name="Houbraken J."/>
            <person name="Oakley B."/>
            <person name="Pocsi I."/>
            <person name="Scazzocchio C."/>
            <person name="Seiboth B."/>
            <person name="vanKuyk P.A."/>
            <person name="Wortman J."/>
            <person name="Dyer P.S."/>
            <person name="Grigoriev I.V."/>
        </authorList>
    </citation>
    <scope>NUCLEOTIDE SEQUENCE [LARGE SCALE GENOMIC DNA]</scope>
    <source>
        <strain evidence="4">CBS 106.47</strain>
    </source>
</reference>
<feature type="region of interest" description="Disordered" evidence="1">
    <location>
        <begin position="108"/>
        <end position="130"/>
    </location>
</feature>
<feature type="transmembrane region" description="Helical" evidence="2">
    <location>
        <begin position="204"/>
        <end position="226"/>
    </location>
</feature>
<dbReference type="EMBL" id="KV878241">
    <property type="protein sequence ID" value="OJZ86907.1"/>
    <property type="molecule type" value="Genomic_DNA"/>
</dbReference>
<accession>A0A1M3TJC5</accession>
<dbReference type="Proteomes" id="UP000184063">
    <property type="component" value="Unassembled WGS sequence"/>
</dbReference>
<dbReference type="AlphaFoldDB" id="A0A1M3TJC5"/>
<evidence type="ECO:0000313" key="4">
    <source>
        <dbReference type="Proteomes" id="UP000184063"/>
    </source>
</evidence>
<gene>
    <name evidence="3" type="ORF">ASPFODRAFT_617244</name>
</gene>
<organism evidence="3 4">
    <name type="scientific">Aspergillus luchuensis (strain CBS 106.47)</name>
    <dbReference type="NCBI Taxonomy" id="1137211"/>
    <lineage>
        <taxon>Eukaryota</taxon>
        <taxon>Fungi</taxon>
        <taxon>Dikarya</taxon>
        <taxon>Ascomycota</taxon>
        <taxon>Pezizomycotina</taxon>
        <taxon>Eurotiomycetes</taxon>
        <taxon>Eurotiomycetidae</taxon>
        <taxon>Eurotiales</taxon>
        <taxon>Aspergillaceae</taxon>
        <taxon>Aspergillus</taxon>
        <taxon>Aspergillus subgen. Circumdati</taxon>
    </lineage>
</organism>
<feature type="transmembrane region" description="Helical" evidence="2">
    <location>
        <begin position="180"/>
        <end position="197"/>
    </location>
</feature>
<keyword evidence="2" id="KW-0812">Transmembrane</keyword>